<gene>
    <name evidence="1" type="ORF">VNO77_19420</name>
</gene>
<evidence type="ECO:0000313" key="2">
    <source>
        <dbReference type="Proteomes" id="UP001367508"/>
    </source>
</evidence>
<reference evidence="1 2" key="1">
    <citation type="submission" date="2024-01" db="EMBL/GenBank/DDBJ databases">
        <title>The genomes of 5 underutilized Papilionoideae crops provide insights into root nodulation and disease resistanc.</title>
        <authorList>
            <person name="Jiang F."/>
        </authorList>
    </citation>
    <scope>NUCLEOTIDE SEQUENCE [LARGE SCALE GENOMIC DNA]</scope>
    <source>
        <strain evidence="1">LVBAO_FW01</strain>
        <tissue evidence="1">Leaves</tissue>
    </source>
</reference>
<accession>A0AAN9LMP1</accession>
<protein>
    <submittedName>
        <fullName evidence="1">Uncharacterized protein</fullName>
    </submittedName>
</protein>
<evidence type="ECO:0000313" key="1">
    <source>
        <dbReference type="EMBL" id="KAK7338789.1"/>
    </source>
</evidence>
<dbReference type="AlphaFoldDB" id="A0AAN9LMP1"/>
<proteinExistence type="predicted"/>
<name>A0AAN9LMP1_CANGL</name>
<dbReference type="Proteomes" id="UP001367508">
    <property type="component" value="Unassembled WGS sequence"/>
</dbReference>
<dbReference type="EMBL" id="JAYMYQ010000004">
    <property type="protein sequence ID" value="KAK7338789.1"/>
    <property type="molecule type" value="Genomic_DNA"/>
</dbReference>
<sequence length="75" mass="8535">MVLLSLDLDILNFSLTTNLMRSSVRMRKCNVTIICEAFRASGNRLGVRELLIPEKTLAYENHTSTDKRRVPLTTP</sequence>
<comment type="caution">
    <text evidence="1">The sequence shown here is derived from an EMBL/GenBank/DDBJ whole genome shotgun (WGS) entry which is preliminary data.</text>
</comment>
<organism evidence="1 2">
    <name type="scientific">Canavalia gladiata</name>
    <name type="common">Sword bean</name>
    <name type="synonym">Dolichos gladiatus</name>
    <dbReference type="NCBI Taxonomy" id="3824"/>
    <lineage>
        <taxon>Eukaryota</taxon>
        <taxon>Viridiplantae</taxon>
        <taxon>Streptophyta</taxon>
        <taxon>Embryophyta</taxon>
        <taxon>Tracheophyta</taxon>
        <taxon>Spermatophyta</taxon>
        <taxon>Magnoliopsida</taxon>
        <taxon>eudicotyledons</taxon>
        <taxon>Gunneridae</taxon>
        <taxon>Pentapetalae</taxon>
        <taxon>rosids</taxon>
        <taxon>fabids</taxon>
        <taxon>Fabales</taxon>
        <taxon>Fabaceae</taxon>
        <taxon>Papilionoideae</taxon>
        <taxon>50 kb inversion clade</taxon>
        <taxon>NPAAA clade</taxon>
        <taxon>indigoferoid/millettioid clade</taxon>
        <taxon>Phaseoleae</taxon>
        <taxon>Canavalia</taxon>
    </lineage>
</organism>
<keyword evidence="2" id="KW-1185">Reference proteome</keyword>